<evidence type="ECO:0000313" key="3">
    <source>
        <dbReference type="EMBL" id="QPC98144.1"/>
    </source>
</evidence>
<keyword evidence="1 2" id="KW-0732">Signal</keyword>
<accession>A0A7S8F2R0</accession>
<dbReference type="KEGG" id="qso:IRL76_09675"/>
<dbReference type="PANTHER" id="PTHR15462:SF8">
    <property type="entry name" value="SERINE PROTEASE"/>
    <property type="match status" value="1"/>
</dbReference>
<dbReference type="Pfam" id="PF13365">
    <property type="entry name" value="Trypsin_2"/>
    <property type="match status" value="1"/>
</dbReference>
<gene>
    <name evidence="3" type="ORF">IRL76_09675</name>
</gene>
<sequence>MIGTIMKRCISALVLAMALFGLQQPPPLRATQNFSVSPIGAINCRSGLTSWRTTGTLVGDQKTVLTVAHFDTFRRRNVDVAKDLRDCRFTLYDSYGVQSFSSRFELVQRGGSPQTRHLSNATDWAVLTLDHSAPEAVTPLQVATSPDFPSRSEVMIVASSKSGRRANKNTRSCLAWPQAERSIVLQHSCPTKGGWSGAPLLVRIDGELQAVGVHSGRLGNFGLAVGFNGRLGERLRAAIPRQSPRTLGTATSFRSD</sequence>
<dbReference type="SUPFAM" id="SSF50494">
    <property type="entry name" value="Trypsin-like serine proteases"/>
    <property type="match status" value="1"/>
</dbReference>
<dbReference type="Proteomes" id="UP000594459">
    <property type="component" value="Chromosome"/>
</dbReference>
<dbReference type="InterPro" id="IPR050966">
    <property type="entry name" value="Glutamyl_endopeptidase"/>
</dbReference>
<name>A0A7S8F2R0_9SPHN</name>
<evidence type="ECO:0000313" key="4">
    <source>
        <dbReference type="Proteomes" id="UP000594459"/>
    </source>
</evidence>
<reference evidence="3 4" key="1">
    <citation type="submission" date="2020-11" db="EMBL/GenBank/DDBJ databases">
        <title>The genome sequence of Erythrobacter sp. 6D36.</title>
        <authorList>
            <person name="Liu Y."/>
        </authorList>
    </citation>
    <scope>NUCLEOTIDE SEQUENCE [LARGE SCALE GENOMIC DNA]</scope>
    <source>
        <strain evidence="3 4">6D36</strain>
    </source>
</reference>
<dbReference type="InterPro" id="IPR009003">
    <property type="entry name" value="Peptidase_S1_PA"/>
</dbReference>
<dbReference type="RefSeq" id="WP_200981151.1">
    <property type="nucleotide sequence ID" value="NZ_CP064654.1"/>
</dbReference>
<feature type="chain" id="PRO_5033019435" evidence="2">
    <location>
        <begin position="31"/>
        <end position="256"/>
    </location>
</feature>
<keyword evidence="4" id="KW-1185">Reference proteome</keyword>
<organism evidence="3 4">
    <name type="scientific">Qipengyuania soli</name>
    <dbReference type="NCBI Taxonomy" id="2782568"/>
    <lineage>
        <taxon>Bacteria</taxon>
        <taxon>Pseudomonadati</taxon>
        <taxon>Pseudomonadota</taxon>
        <taxon>Alphaproteobacteria</taxon>
        <taxon>Sphingomonadales</taxon>
        <taxon>Erythrobacteraceae</taxon>
        <taxon>Qipengyuania</taxon>
    </lineage>
</organism>
<feature type="signal peptide" evidence="2">
    <location>
        <begin position="1"/>
        <end position="30"/>
    </location>
</feature>
<protein>
    <submittedName>
        <fullName evidence="3">Trypsin-like peptidase domain-containing protein</fullName>
    </submittedName>
</protein>
<evidence type="ECO:0000256" key="2">
    <source>
        <dbReference type="SAM" id="SignalP"/>
    </source>
</evidence>
<dbReference type="AlphaFoldDB" id="A0A7S8F2R0"/>
<evidence type="ECO:0000256" key="1">
    <source>
        <dbReference type="ARBA" id="ARBA00022729"/>
    </source>
</evidence>
<dbReference type="PANTHER" id="PTHR15462">
    <property type="entry name" value="SERINE PROTEASE"/>
    <property type="match status" value="1"/>
</dbReference>
<dbReference type="Gene3D" id="2.40.10.10">
    <property type="entry name" value="Trypsin-like serine proteases"/>
    <property type="match status" value="2"/>
</dbReference>
<dbReference type="InterPro" id="IPR043504">
    <property type="entry name" value="Peptidase_S1_PA_chymotrypsin"/>
</dbReference>
<proteinExistence type="predicted"/>
<dbReference type="EMBL" id="CP064654">
    <property type="protein sequence ID" value="QPC98144.1"/>
    <property type="molecule type" value="Genomic_DNA"/>
</dbReference>